<accession>A0A6A5YA31</accession>
<organism evidence="2 3">
    <name type="scientific">Aaosphaeria arxii CBS 175.79</name>
    <dbReference type="NCBI Taxonomy" id="1450172"/>
    <lineage>
        <taxon>Eukaryota</taxon>
        <taxon>Fungi</taxon>
        <taxon>Dikarya</taxon>
        <taxon>Ascomycota</taxon>
        <taxon>Pezizomycotina</taxon>
        <taxon>Dothideomycetes</taxon>
        <taxon>Pleosporomycetidae</taxon>
        <taxon>Pleosporales</taxon>
        <taxon>Pleosporales incertae sedis</taxon>
        <taxon>Aaosphaeria</taxon>
    </lineage>
</organism>
<dbReference type="EMBL" id="ML978066">
    <property type="protein sequence ID" value="KAF2021867.1"/>
    <property type="molecule type" value="Genomic_DNA"/>
</dbReference>
<keyword evidence="3" id="KW-1185">Reference proteome</keyword>
<dbReference type="GeneID" id="54280228"/>
<evidence type="ECO:0000313" key="2">
    <source>
        <dbReference type="EMBL" id="KAF2021867.1"/>
    </source>
</evidence>
<gene>
    <name evidence="2" type="ORF">BU24DRAFT_30858</name>
</gene>
<name>A0A6A5YA31_9PLEO</name>
<keyword evidence="1" id="KW-1133">Transmembrane helix</keyword>
<dbReference type="Proteomes" id="UP000799778">
    <property type="component" value="Unassembled WGS sequence"/>
</dbReference>
<dbReference type="AlphaFoldDB" id="A0A6A5YA31"/>
<protein>
    <submittedName>
        <fullName evidence="2">Uncharacterized protein</fullName>
    </submittedName>
</protein>
<feature type="transmembrane region" description="Helical" evidence="1">
    <location>
        <begin position="84"/>
        <end position="104"/>
    </location>
</feature>
<evidence type="ECO:0000313" key="3">
    <source>
        <dbReference type="Proteomes" id="UP000799778"/>
    </source>
</evidence>
<reference evidence="2" key="1">
    <citation type="journal article" date="2020" name="Stud. Mycol.">
        <title>101 Dothideomycetes genomes: a test case for predicting lifestyles and emergence of pathogens.</title>
        <authorList>
            <person name="Haridas S."/>
            <person name="Albert R."/>
            <person name="Binder M."/>
            <person name="Bloem J."/>
            <person name="Labutti K."/>
            <person name="Salamov A."/>
            <person name="Andreopoulos B."/>
            <person name="Baker S."/>
            <person name="Barry K."/>
            <person name="Bills G."/>
            <person name="Bluhm B."/>
            <person name="Cannon C."/>
            <person name="Castanera R."/>
            <person name="Culley D."/>
            <person name="Daum C."/>
            <person name="Ezra D."/>
            <person name="Gonzalez J."/>
            <person name="Henrissat B."/>
            <person name="Kuo A."/>
            <person name="Liang C."/>
            <person name="Lipzen A."/>
            <person name="Lutzoni F."/>
            <person name="Magnuson J."/>
            <person name="Mondo S."/>
            <person name="Nolan M."/>
            <person name="Ohm R."/>
            <person name="Pangilinan J."/>
            <person name="Park H.-J."/>
            <person name="Ramirez L."/>
            <person name="Alfaro M."/>
            <person name="Sun H."/>
            <person name="Tritt A."/>
            <person name="Yoshinaga Y."/>
            <person name="Zwiers L.-H."/>
            <person name="Turgeon B."/>
            <person name="Goodwin S."/>
            <person name="Spatafora J."/>
            <person name="Crous P."/>
            <person name="Grigoriev I."/>
        </authorList>
    </citation>
    <scope>NUCLEOTIDE SEQUENCE</scope>
    <source>
        <strain evidence="2">CBS 175.79</strain>
    </source>
</reference>
<keyword evidence="1" id="KW-0472">Membrane</keyword>
<sequence length="116" mass="12706">MTVSRLPSFISSTSLHHPVSQLENIVANIPLRSLVSGLFYSSTNIPPIYQKCSAPPTPPSRIGLTMLTVSSSPGFRSTPMGIPLLSYLLPLPLQAFMYAMYVQYNTYATSRIRPTG</sequence>
<proteinExistence type="predicted"/>
<dbReference type="RefSeq" id="XP_033390206.1">
    <property type="nucleotide sequence ID" value="XM_033522831.1"/>
</dbReference>
<evidence type="ECO:0000256" key="1">
    <source>
        <dbReference type="SAM" id="Phobius"/>
    </source>
</evidence>
<keyword evidence="1" id="KW-0812">Transmembrane</keyword>